<evidence type="ECO:0000313" key="4">
    <source>
        <dbReference type="Proteomes" id="UP001423409"/>
    </source>
</evidence>
<evidence type="ECO:0000259" key="2">
    <source>
        <dbReference type="Pfam" id="PF14326"/>
    </source>
</evidence>
<reference evidence="3 4" key="1">
    <citation type="submission" date="2024-02" db="EMBL/GenBank/DDBJ databases">
        <title>Deinococcus caeni NBRC 101312.</title>
        <authorList>
            <person name="Ichikawa N."/>
            <person name="Katano-Makiyama Y."/>
            <person name="Hidaka K."/>
        </authorList>
    </citation>
    <scope>NUCLEOTIDE SEQUENCE [LARGE SCALE GENOMIC DNA]</scope>
    <source>
        <strain evidence="3 4">NBRC 101312</strain>
    </source>
</reference>
<feature type="region of interest" description="Disordered" evidence="1">
    <location>
        <begin position="1"/>
        <end position="50"/>
    </location>
</feature>
<dbReference type="InterPro" id="IPR025493">
    <property type="entry name" value="DUF4384"/>
</dbReference>
<feature type="domain" description="DUF4384" evidence="2">
    <location>
        <begin position="110"/>
        <end position="189"/>
    </location>
</feature>
<dbReference type="PANTHER" id="PTHR36194:SF1">
    <property type="entry name" value="S-LAYER-LIKE PROTEIN"/>
    <property type="match status" value="1"/>
</dbReference>
<dbReference type="Proteomes" id="UP001423409">
    <property type="component" value="Unassembled WGS sequence"/>
</dbReference>
<name>A0ABP9UI90_9DEIO</name>
<organism evidence="3 4">
    <name type="scientific">Deinococcus caeni</name>
    <dbReference type="NCBI Taxonomy" id="569127"/>
    <lineage>
        <taxon>Bacteria</taxon>
        <taxon>Thermotogati</taxon>
        <taxon>Deinococcota</taxon>
        <taxon>Deinococci</taxon>
        <taxon>Deinococcales</taxon>
        <taxon>Deinococcaceae</taxon>
        <taxon>Deinococcus</taxon>
    </lineage>
</organism>
<sequence>MSRNVTRLMFRQPPFTARQVPAPTLEENRSRSHTPTSARHPGRAQGRAAPETPMNKAALLLAVLATVTLGTPATAAPRLSAQSIIVNPVPTDLSVRVWVDRDPGGNGTPTYRVGDAIRIATTVNEDAYVYLFNVNPDGTTDQILPNHLSGTHYVRAGQTRTFPAPGDNFVFNVSGPRGLNKVLVIASRTELNLDQLSSYRSGEAFATVKPTTTPGFAQALSIVVNPVTQPIPQQNWTSDTVRYTVGR</sequence>
<gene>
    <name evidence="3" type="ORF">Dcae01_02638</name>
</gene>
<keyword evidence="4" id="KW-1185">Reference proteome</keyword>
<dbReference type="PANTHER" id="PTHR36194">
    <property type="entry name" value="S-LAYER-LIKE PROTEIN"/>
    <property type="match status" value="1"/>
</dbReference>
<evidence type="ECO:0000313" key="3">
    <source>
        <dbReference type="EMBL" id="GAA5441104.1"/>
    </source>
</evidence>
<proteinExistence type="predicted"/>
<evidence type="ECO:0000256" key="1">
    <source>
        <dbReference type="SAM" id="MobiDB-lite"/>
    </source>
</evidence>
<dbReference type="EMBL" id="BAABQU010000036">
    <property type="protein sequence ID" value="GAA5441104.1"/>
    <property type="molecule type" value="Genomic_DNA"/>
</dbReference>
<accession>A0ABP9UI90</accession>
<protein>
    <recommendedName>
        <fullName evidence="2">DUF4384 domain-containing protein</fullName>
    </recommendedName>
</protein>
<dbReference type="Pfam" id="PF14326">
    <property type="entry name" value="DUF4384"/>
    <property type="match status" value="1"/>
</dbReference>
<comment type="caution">
    <text evidence="3">The sequence shown here is derived from an EMBL/GenBank/DDBJ whole genome shotgun (WGS) entry which is preliminary data.</text>
</comment>